<dbReference type="EMBL" id="GISG01033750">
    <property type="protein sequence ID" value="MBA4621362.1"/>
    <property type="molecule type" value="Transcribed_RNA"/>
</dbReference>
<dbReference type="AlphaFoldDB" id="A0A7C9CMJ5"/>
<name>A0A7C9CMJ5_OPUST</name>
<proteinExistence type="predicted"/>
<sequence length="101" mass="11665">MLRSRIVNILFEHNLPLLKNWMLLFPDDCFANVVCFLQTCLAGNPYDFGLGLMLVLLEWLNKSLMISKCSLYSLISCFFSLSTLQALLIINPRCYHLICRC</sequence>
<evidence type="ECO:0000313" key="1">
    <source>
        <dbReference type="EMBL" id="MBA4621362.1"/>
    </source>
</evidence>
<organism evidence="1">
    <name type="scientific">Opuntia streptacantha</name>
    <name type="common">Prickly pear cactus</name>
    <name type="synonym">Opuntia cardona</name>
    <dbReference type="NCBI Taxonomy" id="393608"/>
    <lineage>
        <taxon>Eukaryota</taxon>
        <taxon>Viridiplantae</taxon>
        <taxon>Streptophyta</taxon>
        <taxon>Embryophyta</taxon>
        <taxon>Tracheophyta</taxon>
        <taxon>Spermatophyta</taxon>
        <taxon>Magnoliopsida</taxon>
        <taxon>eudicotyledons</taxon>
        <taxon>Gunneridae</taxon>
        <taxon>Pentapetalae</taxon>
        <taxon>Caryophyllales</taxon>
        <taxon>Cactineae</taxon>
        <taxon>Cactaceae</taxon>
        <taxon>Opuntioideae</taxon>
        <taxon>Opuntia</taxon>
    </lineage>
</organism>
<protein>
    <submittedName>
        <fullName evidence="1">Uncharacterized protein</fullName>
    </submittedName>
</protein>
<reference evidence="1" key="2">
    <citation type="submission" date="2020-07" db="EMBL/GenBank/DDBJ databases">
        <authorList>
            <person name="Vera ALvarez R."/>
            <person name="Arias-Moreno D.M."/>
            <person name="Jimenez-Jacinto V."/>
            <person name="Jimenez-Bremont J.F."/>
            <person name="Swaminathan K."/>
            <person name="Moose S.P."/>
            <person name="Guerrero-Gonzalez M.L."/>
            <person name="Marino-Ramirez L."/>
            <person name="Landsman D."/>
            <person name="Rodriguez-Kessler M."/>
            <person name="Delgado-Sanchez P."/>
        </authorList>
    </citation>
    <scope>NUCLEOTIDE SEQUENCE</scope>
    <source>
        <tissue evidence="1">Cladode</tissue>
    </source>
</reference>
<accession>A0A7C9CMJ5</accession>
<reference evidence="1" key="1">
    <citation type="journal article" date="2013" name="J. Plant Res.">
        <title>Effect of fungi and light on seed germination of three Opuntia species from semiarid lands of central Mexico.</title>
        <authorList>
            <person name="Delgado-Sanchez P."/>
            <person name="Jimenez-Bremont J.F."/>
            <person name="Guerrero-Gonzalez Mde L."/>
            <person name="Flores J."/>
        </authorList>
    </citation>
    <scope>NUCLEOTIDE SEQUENCE</scope>
    <source>
        <tissue evidence="1">Cladode</tissue>
    </source>
</reference>